<sequence>MKVTIYTVTDCQFSKAEKEYLQSKNIPFEEKNLESNREFLTEMLNVSDNFAGTPVTKIEKDDGQMVVVKGFTKEEFDQALGFSGDQGVAPTSAPAGPSTPAEEVSLPPLPTQDPVPQSGATMPPASNTSDTTSPTTSQVKPPEMDTAEASSDASNPLITSDTSAPSGPIPAQPTQEPTTLPTTPSTPEPTTPPMTPANPNEMPSEKPEEKNNPMSSVMDSLQSKANS</sequence>
<feature type="compositionally biased region" description="Polar residues" evidence="1">
    <location>
        <begin position="148"/>
        <end position="165"/>
    </location>
</feature>
<organism evidence="3 4">
    <name type="scientific">Candidatus Roizmanbacteria bacterium RIFCSPLOWO2_01_FULL_38_12</name>
    <dbReference type="NCBI Taxonomy" id="1802061"/>
    <lineage>
        <taxon>Bacteria</taxon>
        <taxon>Candidatus Roizmaniibacteriota</taxon>
    </lineage>
</organism>
<dbReference type="CDD" id="cd02976">
    <property type="entry name" value="NrdH"/>
    <property type="match status" value="1"/>
</dbReference>
<feature type="region of interest" description="Disordered" evidence="1">
    <location>
        <begin position="78"/>
        <end position="227"/>
    </location>
</feature>
<dbReference type="InterPro" id="IPR002109">
    <property type="entry name" value="Glutaredoxin"/>
</dbReference>
<feature type="compositionally biased region" description="Low complexity" evidence="1">
    <location>
        <begin position="172"/>
        <end position="183"/>
    </location>
</feature>
<dbReference type="STRING" id="1802061.A3A93_05470"/>
<dbReference type="EMBL" id="MGAL01000012">
    <property type="protein sequence ID" value="OGK48636.1"/>
    <property type="molecule type" value="Genomic_DNA"/>
</dbReference>
<dbReference type="AlphaFoldDB" id="A0A1F7IZ32"/>
<feature type="domain" description="Glutaredoxin" evidence="2">
    <location>
        <begin position="3"/>
        <end position="55"/>
    </location>
</feature>
<evidence type="ECO:0000313" key="4">
    <source>
        <dbReference type="Proteomes" id="UP000177141"/>
    </source>
</evidence>
<accession>A0A1F7IZ32</accession>
<proteinExistence type="predicted"/>
<comment type="caution">
    <text evidence="3">The sequence shown here is derived from an EMBL/GenBank/DDBJ whole genome shotgun (WGS) entry which is preliminary data.</text>
</comment>
<evidence type="ECO:0000259" key="2">
    <source>
        <dbReference type="Pfam" id="PF00462"/>
    </source>
</evidence>
<dbReference type="Proteomes" id="UP000177141">
    <property type="component" value="Unassembled WGS sequence"/>
</dbReference>
<dbReference type="InterPro" id="IPR036249">
    <property type="entry name" value="Thioredoxin-like_sf"/>
</dbReference>
<dbReference type="PROSITE" id="PS51354">
    <property type="entry name" value="GLUTAREDOXIN_2"/>
    <property type="match status" value="1"/>
</dbReference>
<name>A0A1F7IZ32_9BACT</name>
<dbReference type="Gene3D" id="3.40.30.10">
    <property type="entry name" value="Glutaredoxin"/>
    <property type="match status" value="1"/>
</dbReference>
<protein>
    <recommendedName>
        <fullName evidence="2">Glutaredoxin domain-containing protein</fullName>
    </recommendedName>
</protein>
<gene>
    <name evidence="3" type="ORF">A3A93_05470</name>
</gene>
<evidence type="ECO:0000256" key="1">
    <source>
        <dbReference type="SAM" id="MobiDB-lite"/>
    </source>
</evidence>
<feature type="compositionally biased region" description="Polar residues" evidence="1">
    <location>
        <begin position="212"/>
        <end position="227"/>
    </location>
</feature>
<dbReference type="SUPFAM" id="SSF52833">
    <property type="entry name" value="Thioredoxin-like"/>
    <property type="match status" value="1"/>
</dbReference>
<feature type="compositionally biased region" description="Low complexity" evidence="1">
    <location>
        <begin position="123"/>
        <end position="137"/>
    </location>
</feature>
<feature type="compositionally biased region" description="Low complexity" evidence="1">
    <location>
        <begin position="89"/>
        <end position="101"/>
    </location>
</feature>
<feature type="compositionally biased region" description="Pro residues" evidence="1">
    <location>
        <begin position="184"/>
        <end position="196"/>
    </location>
</feature>
<dbReference type="Pfam" id="PF00462">
    <property type="entry name" value="Glutaredoxin"/>
    <property type="match status" value="1"/>
</dbReference>
<evidence type="ECO:0000313" key="3">
    <source>
        <dbReference type="EMBL" id="OGK48636.1"/>
    </source>
</evidence>
<reference evidence="3 4" key="1">
    <citation type="journal article" date="2016" name="Nat. Commun.">
        <title>Thousands of microbial genomes shed light on interconnected biogeochemical processes in an aquifer system.</title>
        <authorList>
            <person name="Anantharaman K."/>
            <person name="Brown C.T."/>
            <person name="Hug L.A."/>
            <person name="Sharon I."/>
            <person name="Castelle C.J."/>
            <person name="Probst A.J."/>
            <person name="Thomas B.C."/>
            <person name="Singh A."/>
            <person name="Wilkins M.J."/>
            <person name="Karaoz U."/>
            <person name="Brodie E.L."/>
            <person name="Williams K.H."/>
            <person name="Hubbard S.S."/>
            <person name="Banfield J.F."/>
        </authorList>
    </citation>
    <scope>NUCLEOTIDE SEQUENCE [LARGE SCALE GENOMIC DNA]</scope>
</reference>